<feature type="non-terminal residue" evidence="1">
    <location>
        <position position="1"/>
    </location>
</feature>
<dbReference type="Proteomes" id="UP000215335">
    <property type="component" value="Unassembled WGS sequence"/>
</dbReference>
<comment type="caution">
    <text evidence="1">The sequence shown here is derived from an EMBL/GenBank/DDBJ whole genome shotgun (WGS) entry which is preliminary data.</text>
</comment>
<accession>A0A232F2F0</accession>
<reference evidence="1 2" key="1">
    <citation type="journal article" date="2017" name="Curr. Biol.">
        <title>The Evolution of Venom by Co-option of Single-Copy Genes.</title>
        <authorList>
            <person name="Martinson E.O."/>
            <person name="Mrinalini"/>
            <person name="Kelkar Y.D."/>
            <person name="Chang C.H."/>
            <person name="Werren J.H."/>
        </authorList>
    </citation>
    <scope>NUCLEOTIDE SEQUENCE [LARGE SCALE GENOMIC DNA]</scope>
    <source>
        <strain evidence="1 2">Alberta</strain>
        <tissue evidence="1">Whole body</tissue>
    </source>
</reference>
<sequence length="39" mass="4473">VDSTNREVSPERRDDTKAEEVVQVWILSKTDLAGCFSKY</sequence>
<gene>
    <name evidence="1" type="ORF">TSAR_015134</name>
</gene>
<evidence type="ECO:0000313" key="2">
    <source>
        <dbReference type="Proteomes" id="UP000215335"/>
    </source>
</evidence>
<dbReference type="EMBL" id="NNAY01001230">
    <property type="protein sequence ID" value="OXU24679.1"/>
    <property type="molecule type" value="Genomic_DNA"/>
</dbReference>
<organism evidence="1 2">
    <name type="scientific">Trichomalopsis sarcophagae</name>
    <dbReference type="NCBI Taxonomy" id="543379"/>
    <lineage>
        <taxon>Eukaryota</taxon>
        <taxon>Metazoa</taxon>
        <taxon>Ecdysozoa</taxon>
        <taxon>Arthropoda</taxon>
        <taxon>Hexapoda</taxon>
        <taxon>Insecta</taxon>
        <taxon>Pterygota</taxon>
        <taxon>Neoptera</taxon>
        <taxon>Endopterygota</taxon>
        <taxon>Hymenoptera</taxon>
        <taxon>Apocrita</taxon>
        <taxon>Proctotrupomorpha</taxon>
        <taxon>Chalcidoidea</taxon>
        <taxon>Pteromalidae</taxon>
        <taxon>Pteromalinae</taxon>
        <taxon>Trichomalopsis</taxon>
    </lineage>
</organism>
<proteinExistence type="predicted"/>
<name>A0A232F2F0_9HYME</name>
<protein>
    <submittedName>
        <fullName evidence="1">Uncharacterized protein</fullName>
    </submittedName>
</protein>
<dbReference type="AlphaFoldDB" id="A0A232F2F0"/>
<evidence type="ECO:0000313" key="1">
    <source>
        <dbReference type="EMBL" id="OXU24679.1"/>
    </source>
</evidence>
<keyword evidence="2" id="KW-1185">Reference proteome</keyword>